<comment type="caution">
    <text evidence="1">The sequence shown here is derived from an EMBL/GenBank/DDBJ whole genome shotgun (WGS) entry which is preliminary data.</text>
</comment>
<evidence type="ECO:0000313" key="2">
    <source>
        <dbReference type="Proteomes" id="UP000664203"/>
    </source>
</evidence>
<dbReference type="AlphaFoldDB" id="A0A8H3IFQ8"/>
<dbReference type="OrthoDB" id="62952at2759"/>
<dbReference type="Proteomes" id="UP000664203">
    <property type="component" value="Unassembled WGS sequence"/>
</dbReference>
<protein>
    <submittedName>
        <fullName evidence="1">Uncharacterized protein</fullName>
    </submittedName>
</protein>
<organism evidence="1 2">
    <name type="scientific">Alectoria fallacina</name>
    <dbReference type="NCBI Taxonomy" id="1903189"/>
    <lineage>
        <taxon>Eukaryota</taxon>
        <taxon>Fungi</taxon>
        <taxon>Dikarya</taxon>
        <taxon>Ascomycota</taxon>
        <taxon>Pezizomycotina</taxon>
        <taxon>Lecanoromycetes</taxon>
        <taxon>OSLEUM clade</taxon>
        <taxon>Lecanoromycetidae</taxon>
        <taxon>Lecanorales</taxon>
        <taxon>Lecanorineae</taxon>
        <taxon>Parmeliaceae</taxon>
        <taxon>Alectoria</taxon>
    </lineage>
</organism>
<evidence type="ECO:0000313" key="1">
    <source>
        <dbReference type="EMBL" id="CAF9911994.1"/>
    </source>
</evidence>
<dbReference type="EMBL" id="CAJPDR010000052">
    <property type="protein sequence ID" value="CAF9911994.1"/>
    <property type="molecule type" value="Genomic_DNA"/>
</dbReference>
<accession>A0A8H3IFQ8</accession>
<proteinExistence type="predicted"/>
<keyword evidence="2" id="KW-1185">Reference proteome</keyword>
<reference evidence="1" key="1">
    <citation type="submission" date="2021-03" db="EMBL/GenBank/DDBJ databases">
        <authorList>
            <person name="Tagirdzhanova G."/>
        </authorList>
    </citation>
    <scope>NUCLEOTIDE SEQUENCE</scope>
</reference>
<name>A0A8H3IFQ8_9LECA</name>
<sequence>MATNLQTPSFLTLPIELRNIIYSELLSSRRSIPLMLYSNSKGREALFNFHPSILCSNQQIYAEAVSHLYRDNIFQLDLHTFNHKRPLDLPLFRCDDASHTAVSVGGKYHDRLMKLVIHTNQHTKMYEDCRSGPGPIYSHILRRLAHIELYTGAFAICGGSKDGISITHTGELVLKILQVLAEEEIEEGLVIKKTLKVEVRAKWTPDNLFLGDKGPLLSQEDGRLLRAKMLALLREIKKRRVVEVREAVLDETRGRNEIHNVNIDTGKCLESE</sequence>
<gene>
    <name evidence="1" type="ORF">ALECFALPRED_007799</name>
</gene>